<dbReference type="InterPro" id="IPR036643">
    <property type="entry name" value="RNApol_insert_sf"/>
</dbReference>
<dbReference type="GO" id="GO:0046983">
    <property type="term" value="F:protein dimerization activity"/>
    <property type="evidence" value="ECO:0007669"/>
    <property type="project" value="InterPro"/>
</dbReference>
<name>A0AAW1T062_9CHLO</name>
<keyword evidence="2" id="KW-0804">Transcription</keyword>
<comment type="caution">
    <text evidence="6">The sequence shown here is derived from an EMBL/GenBank/DDBJ whole genome shotgun (WGS) entry which is preliminary data.</text>
</comment>
<evidence type="ECO:0000259" key="5">
    <source>
        <dbReference type="SMART" id="SM00662"/>
    </source>
</evidence>
<dbReference type="InterPro" id="IPR050518">
    <property type="entry name" value="Rpo3/RPB3_RNA_Pol_subunit"/>
</dbReference>
<proteinExistence type="inferred from homology"/>
<dbReference type="PROSITE" id="PS00446">
    <property type="entry name" value="RNA_POL_D_30KD"/>
    <property type="match status" value="1"/>
</dbReference>
<dbReference type="Gene3D" id="2.170.120.12">
    <property type="entry name" value="DNA-directed RNA polymerase, insert domain"/>
    <property type="match status" value="1"/>
</dbReference>
<dbReference type="PANTHER" id="PTHR11800">
    <property type="entry name" value="DNA-DIRECTED RNA POLYMERASE"/>
    <property type="match status" value="1"/>
</dbReference>
<dbReference type="Proteomes" id="UP001485043">
    <property type="component" value="Unassembled WGS sequence"/>
</dbReference>
<dbReference type="InterPro" id="IPR036603">
    <property type="entry name" value="RBP11-like"/>
</dbReference>
<keyword evidence="7" id="KW-1185">Reference proteome</keyword>
<dbReference type="Pfam" id="PF01193">
    <property type="entry name" value="RNA_pol_L"/>
    <property type="match status" value="1"/>
</dbReference>
<dbReference type="EMBL" id="JALJOV010000621">
    <property type="protein sequence ID" value="KAK9862341.1"/>
    <property type="molecule type" value="Genomic_DNA"/>
</dbReference>
<dbReference type="Gene3D" id="3.30.1360.10">
    <property type="entry name" value="RNA polymerase, RBP11-like subunit"/>
    <property type="match status" value="1"/>
</dbReference>
<reference evidence="6 7" key="1">
    <citation type="journal article" date="2024" name="Nat. Commun.">
        <title>Phylogenomics reveals the evolutionary origins of lichenization in chlorophyte algae.</title>
        <authorList>
            <person name="Puginier C."/>
            <person name="Libourel C."/>
            <person name="Otte J."/>
            <person name="Skaloud P."/>
            <person name="Haon M."/>
            <person name="Grisel S."/>
            <person name="Petersen M."/>
            <person name="Berrin J.G."/>
            <person name="Delaux P.M."/>
            <person name="Dal Grande F."/>
            <person name="Keller J."/>
        </authorList>
    </citation>
    <scope>NUCLEOTIDE SEQUENCE [LARGE SCALE GENOMIC DNA]</scope>
    <source>
        <strain evidence="6 7">SAG 2523</strain>
    </source>
</reference>
<evidence type="ECO:0000313" key="6">
    <source>
        <dbReference type="EMBL" id="KAK9862341.1"/>
    </source>
</evidence>
<protein>
    <recommendedName>
        <fullName evidence="4">Plastid-encoded RNA polymerase subunit alpha</fullName>
    </recommendedName>
</protein>
<dbReference type="GO" id="GO:0003677">
    <property type="term" value="F:DNA binding"/>
    <property type="evidence" value="ECO:0007669"/>
    <property type="project" value="InterPro"/>
</dbReference>
<keyword evidence="1" id="KW-0240">DNA-directed RNA polymerase</keyword>
<dbReference type="Pfam" id="PF01000">
    <property type="entry name" value="RNA_pol_A_bac"/>
    <property type="match status" value="1"/>
</dbReference>
<gene>
    <name evidence="6" type="ORF">WJX84_003952</name>
</gene>
<evidence type="ECO:0000256" key="4">
    <source>
        <dbReference type="ARBA" id="ARBA00031776"/>
    </source>
</evidence>
<dbReference type="CDD" id="cd07031">
    <property type="entry name" value="RNAP_II_RPB3"/>
    <property type="match status" value="1"/>
</dbReference>
<dbReference type="AlphaFoldDB" id="A0AAW1T062"/>
<evidence type="ECO:0000256" key="2">
    <source>
        <dbReference type="ARBA" id="ARBA00023163"/>
    </source>
</evidence>
<feature type="domain" description="DNA-directed RNA polymerase RpoA/D/Rpb3-type" evidence="5">
    <location>
        <begin position="22"/>
        <end position="299"/>
    </location>
</feature>
<dbReference type="NCBIfam" id="NF001988">
    <property type="entry name" value="PRK00783.1"/>
    <property type="match status" value="1"/>
</dbReference>
<organism evidence="6 7">
    <name type="scientific">Apatococcus fuscideae</name>
    <dbReference type="NCBI Taxonomy" id="2026836"/>
    <lineage>
        <taxon>Eukaryota</taxon>
        <taxon>Viridiplantae</taxon>
        <taxon>Chlorophyta</taxon>
        <taxon>core chlorophytes</taxon>
        <taxon>Trebouxiophyceae</taxon>
        <taxon>Chlorellales</taxon>
        <taxon>Chlorellaceae</taxon>
        <taxon>Apatococcus</taxon>
    </lineage>
</organism>
<dbReference type="GO" id="GO:0006366">
    <property type="term" value="P:transcription by RNA polymerase II"/>
    <property type="evidence" value="ECO:0007669"/>
    <property type="project" value="TreeGrafter"/>
</dbReference>
<dbReference type="SMART" id="SM00662">
    <property type="entry name" value="RPOLD"/>
    <property type="match status" value="1"/>
</dbReference>
<dbReference type="InterPro" id="IPR011262">
    <property type="entry name" value="DNA-dir_RNA_pol_insert"/>
</dbReference>
<comment type="similarity">
    <text evidence="3">Belongs to the archaeal Rpo3/eukaryotic RPB3 RNA polymerase subunit family.</text>
</comment>
<dbReference type="InterPro" id="IPR022842">
    <property type="entry name" value="RNAP_Rpo3/Rpb3/RPAC1"/>
</dbReference>
<sequence>MGERAPPKRIPQVNVRKISPDFCEFVLSDTDPSVANALRRVMLSEVPTLAIDLVEIEVNTTVLNDEFIAHRLGLIPLVSQRVGEFTGAYDTNDDEENALMDIVFTMDVKCTGDDTLDVTSNDLQLDHNFQDIHPVAYHPSGMPMDPEAERGVLLVKLRKGQHLKLKAIARKGIGKDHAKWQPVATVTFQYMPDIRINQALMDTLSEEQKLEWVRSSPNPVFRVNPVTAQVEVLDAEAYRYDGEVIAKAKAFGKEGLVSITPRQDMFIFRVEGTGAMPTQQIVLSAIEVLLRKLDTLQQSLASEAAPMAVDNL</sequence>
<dbReference type="PANTHER" id="PTHR11800:SF2">
    <property type="entry name" value="DNA-DIRECTED RNA POLYMERASE II SUBUNIT RPB3"/>
    <property type="match status" value="1"/>
</dbReference>
<evidence type="ECO:0000256" key="3">
    <source>
        <dbReference type="ARBA" id="ARBA00025804"/>
    </source>
</evidence>
<accession>A0AAW1T062</accession>
<dbReference type="SUPFAM" id="SSF55257">
    <property type="entry name" value="RBP11-like subunits of RNA polymerase"/>
    <property type="match status" value="1"/>
</dbReference>
<dbReference type="SUPFAM" id="SSF56553">
    <property type="entry name" value="Insert subdomain of RNA polymerase alpha subunit"/>
    <property type="match status" value="1"/>
</dbReference>
<evidence type="ECO:0000313" key="7">
    <source>
        <dbReference type="Proteomes" id="UP001485043"/>
    </source>
</evidence>
<dbReference type="GO" id="GO:0005665">
    <property type="term" value="C:RNA polymerase II, core complex"/>
    <property type="evidence" value="ECO:0007669"/>
    <property type="project" value="TreeGrafter"/>
</dbReference>
<dbReference type="HAMAP" id="MF_00320">
    <property type="entry name" value="RNApol_arch_Rpo3"/>
    <property type="match status" value="1"/>
</dbReference>
<dbReference type="GO" id="GO:0003899">
    <property type="term" value="F:DNA-directed RNA polymerase activity"/>
    <property type="evidence" value="ECO:0007669"/>
    <property type="project" value="InterPro"/>
</dbReference>
<dbReference type="InterPro" id="IPR001514">
    <property type="entry name" value="DNA-dir_RNA_pol_30-40kDasu_CS"/>
</dbReference>
<evidence type="ECO:0000256" key="1">
    <source>
        <dbReference type="ARBA" id="ARBA00022478"/>
    </source>
</evidence>
<dbReference type="InterPro" id="IPR011263">
    <property type="entry name" value="DNA-dir_RNA_pol_RpoA/D/Rpb3"/>
</dbReference>